<keyword evidence="2" id="KW-1185">Reference proteome</keyword>
<organism evidence="1 2">
    <name type="scientific">Thelephora ganbajun</name>
    <name type="common">Ganba fungus</name>
    <dbReference type="NCBI Taxonomy" id="370292"/>
    <lineage>
        <taxon>Eukaryota</taxon>
        <taxon>Fungi</taxon>
        <taxon>Dikarya</taxon>
        <taxon>Basidiomycota</taxon>
        <taxon>Agaricomycotina</taxon>
        <taxon>Agaricomycetes</taxon>
        <taxon>Thelephorales</taxon>
        <taxon>Thelephoraceae</taxon>
        <taxon>Thelephora</taxon>
    </lineage>
</organism>
<reference evidence="1" key="1">
    <citation type="submission" date="2019-10" db="EMBL/GenBank/DDBJ databases">
        <authorList>
            <consortium name="DOE Joint Genome Institute"/>
            <person name="Kuo A."/>
            <person name="Miyauchi S."/>
            <person name="Kiss E."/>
            <person name="Drula E."/>
            <person name="Kohler A."/>
            <person name="Sanchez-Garcia M."/>
            <person name="Andreopoulos B."/>
            <person name="Barry K.W."/>
            <person name="Bonito G."/>
            <person name="Buee M."/>
            <person name="Carver A."/>
            <person name="Chen C."/>
            <person name="Cichocki N."/>
            <person name="Clum A."/>
            <person name="Culley D."/>
            <person name="Crous P.W."/>
            <person name="Fauchery L."/>
            <person name="Girlanda M."/>
            <person name="Hayes R."/>
            <person name="Keri Z."/>
            <person name="Labutti K."/>
            <person name="Lipzen A."/>
            <person name="Lombard V."/>
            <person name="Magnuson J."/>
            <person name="Maillard F."/>
            <person name="Morin E."/>
            <person name="Murat C."/>
            <person name="Nolan M."/>
            <person name="Ohm R."/>
            <person name="Pangilinan J."/>
            <person name="Pereira M."/>
            <person name="Perotto S."/>
            <person name="Peter M."/>
            <person name="Riley R."/>
            <person name="Sitrit Y."/>
            <person name="Stielow B."/>
            <person name="Szollosi G."/>
            <person name="Zifcakova L."/>
            <person name="Stursova M."/>
            <person name="Spatafora J.W."/>
            <person name="Tedersoo L."/>
            <person name="Vaario L.-M."/>
            <person name="Yamada A."/>
            <person name="Yan M."/>
            <person name="Wang P."/>
            <person name="Xu J."/>
            <person name="Bruns T."/>
            <person name="Baldrian P."/>
            <person name="Vilgalys R."/>
            <person name="Henrissat B."/>
            <person name="Grigoriev I.V."/>
            <person name="Hibbett D."/>
            <person name="Nagy L.G."/>
            <person name="Martin F.M."/>
        </authorList>
    </citation>
    <scope>NUCLEOTIDE SEQUENCE</scope>
    <source>
        <strain evidence="1">P2</strain>
    </source>
</reference>
<evidence type="ECO:0000313" key="2">
    <source>
        <dbReference type="Proteomes" id="UP000886501"/>
    </source>
</evidence>
<accession>A0ACB6ZUL9</accession>
<name>A0ACB6ZUL9_THEGA</name>
<dbReference type="Proteomes" id="UP000886501">
    <property type="component" value="Unassembled WGS sequence"/>
</dbReference>
<gene>
    <name evidence="1" type="ORF">BDM02DRAFT_1893526</name>
</gene>
<proteinExistence type="predicted"/>
<protein>
    <submittedName>
        <fullName evidence="1">Uncharacterized protein</fullName>
    </submittedName>
</protein>
<reference evidence="1" key="2">
    <citation type="journal article" date="2020" name="Nat. Commun.">
        <title>Large-scale genome sequencing of mycorrhizal fungi provides insights into the early evolution of symbiotic traits.</title>
        <authorList>
            <person name="Miyauchi S."/>
            <person name="Kiss E."/>
            <person name="Kuo A."/>
            <person name="Drula E."/>
            <person name="Kohler A."/>
            <person name="Sanchez-Garcia M."/>
            <person name="Morin E."/>
            <person name="Andreopoulos B."/>
            <person name="Barry K.W."/>
            <person name="Bonito G."/>
            <person name="Buee M."/>
            <person name="Carver A."/>
            <person name="Chen C."/>
            <person name="Cichocki N."/>
            <person name="Clum A."/>
            <person name="Culley D."/>
            <person name="Crous P.W."/>
            <person name="Fauchery L."/>
            <person name="Girlanda M."/>
            <person name="Hayes R.D."/>
            <person name="Keri Z."/>
            <person name="LaButti K."/>
            <person name="Lipzen A."/>
            <person name="Lombard V."/>
            <person name="Magnuson J."/>
            <person name="Maillard F."/>
            <person name="Murat C."/>
            <person name="Nolan M."/>
            <person name="Ohm R.A."/>
            <person name="Pangilinan J."/>
            <person name="Pereira M.F."/>
            <person name="Perotto S."/>
            <person name="Peter M."/>
            <person name="Pfister S."/>
            <person name="Riley R."/>
            <person name="Sitrit Y."/>
            <person name="Stielow J.B."/>
            <person name="Szollosi G."/>
            <person name="Zifcakova L."/>
            <person name="Stursova M."/>
            <person name="Spatafora J.W."/>
            <person name="Tedersoo L."/>
            <person name="Vaario L.M."/>
            <person name="Yamada A."/>
            <person name="Yan M."/>
            <person name="Wang P."/>
            <person name="Xu J."/>
            <person name="Bruns T."/>
            <person name="Baldrian P."/>
            <person name="Vilgalys R."/>
            <person name="Dunand C."/>
            <person name="Henrissat B."/>
            <person name="Grigoriev I.V."/>
            <person name="Hibbett D."/>
            <person name="Nagy L.G."/>
            <person name="Martin F.M."/>
        </authorList>
    </citation>
    <scope>NUCLEOTIDE SEQUENCE</scope>
    <source>
        <strain evidence="1">P2</strain>
    </source>
</reference>
<sequence length="73" mass="7637">MLQLQKSTSRAVASRFRGGRIGFDTRRTMASQSGPYDAVVIGGGPGGYVAAIKAAQLGLRRASRSEAPSVELV</sequence>
<dbReference type="EMBL" id="MU117964">
    <property type="protein sequence ID" value="KAF9653342.1"/>
    <property type="molecule type" value="Genomic_DNA"/>
</dbReference>
<evidence type="ECO:0000313" key="1">
    <source>
        <dbReference type="EMBL" id="KAF9653342.1"/>
    </source>
</evidence>
<comment type="caution">
    <text evidence="1">The sequence shown here is derived from an EMBL/GenBank/DDBJ whole genome shotgun (WGS) entry which is preliminary data.</text>
</comment>